<dbReference type="EMBL" id="CZRL01000120">
    <property type="protein sequence ID" value="CUS55097.1"/>
    <property type="molecule type" value="Genomic_DNA"/>
</dbReference>
<reference evidence="1" key="1">
    <citation type="submission" date="2015-10" db="EMBL/GenBank/DDBJ databases">
        <authorList>
            <person name="Gilbert D.G."/>
        </authorList>
    </citation>
    <scope>NUCLEOTIDE SEQUENCE</scope>
</reference>
<dbReference type="AlphaFoldDB" id="A0A160TX62"/>
<organism evidence="1">
    <name type="scientific">hydrothermal vent metagenome</name>
    <dbReference type="NCBI Taxonomy" id="652676"/>
    <lineage>
        <taxon>unclassified sequences</taxon>
        <taxon>metagenomes</taxon>
        <taxon>ecological metagenomes</taxon>
    </lineage>
</organism>
<evidence type="ECO:0000313" key="1">
    <source>
        <dbReference type="EMBL" id="CUS55097.1"/>
    </source>
</evidence>
<gene>
    <name evidence="1" type="ORF">MGWOODY_XGa2165</name>
</gene>
<name>A0A160TX62_9ZZZZ</name>
<proteinExistence type="predicted"/>
<protein>
    <submittedName>
        <fullName evidence="1">Uncharacterized protein</fullName>
    </submittedName>
</protein>
<sequence length="109" mass="12961">MSFFYIDPKTYQQYRDQVIEMSQSIQVNYPENLPPETRRPGFSDEQIAEKLGLDTATVREIRCVAEREYYGLDEWQKAIEFKERACRGYAERGLSSVTKRYFDARKKQT</sequence>
<accession>A0A160TX62</accession>